<dbReference type="SUPFAM" id="SSF52980">
    <property type="entry name" value="Restriction endonuclease-like"/>
    <property type="match status" value="1"/>
</dbReference>
<organism evidence="2 3">
    <name type="scientific">Stratiformator vulcanicus</name>
    <dbReference type="NCBI Taxonomy" id="2527980"/>
    <lineage>
        <taxon>Bacteria</taxon>
        <taxon>Pseudomonadati</taxon>
        <taxon>Planctomycetota</taxon>
        <taxon>Planctomycetia</taxon>
        <taxon>Planctomycetales</taxon>
        <taxon>Planctomycetaceae</taxon>
        <taxon>Stratiformator</taxon>
    </lineage>
</organism>
<evidence type="ECO:0000313" key="3">
    <source>
        <dbReference type="Proteomes" id="UP000317318"/>
    </source>
</evidence>
<dbReference type="EMBL" id="CP036268">
    <property type="protein sequence ID" value="QDT39395.1"/>
    <property type="molecule type" value="Genomic_DNA"/>
</dbReference>
<dbReference type="Gene3D" id="3.90.1570.10">
    <property type="entry name" value="tt1808, chain A"/>
    <property type="match status" value="1"/>
</dbReference>
<dbReference type="KEGG" id="svp:Pan189_38020"/>
<sequence length="187" mass="20701">MQVTAEEFSSTRHELPDGGRWTELVEGRPVVLDPPDEIYGTIVLNLSKAIGTAMRADRSIDAAPCFDLGIQTLHDPDTIRFPAAVAFRGGDRFGEVGEVIADRVPEVAIEIAADPQRRLHCAERILEYHDAGVGAVWVIDPHEQALTIAPREGLPAIYREDDPLVPLIDLELAVTIEDLFAIPKWYR</sequence>
<dbReference type="Proteomes" id="UP000317318">
    <property type="component" value="Chromosome"/>
</dbReference>
<proteinExistence type="predicted"/>
<keyword evidence="3" id="KW-1185">Reference proteome</keyword>
<dbReference type="Pfam" id="PF05685">
    <property type="entry name" value="Uma2"/>
    <property type="match status" value="1"/>
</dbReference>
<dbReference type="RefSeq" id="WP_145365532.1">
    <property type="nucleotide sequence ID" value="NZ_CP036268.1"/>
</dbReference>
<dbReference type="InterPro" id="IPR011335">
    <property type="entry name" value="Restrct_endonuc-II-like"/>
</dbReference>
<name>A0A517R6C4_9PLAN</name>
<dbReference type="InterPro" id="IPR008538">
    <property type="entry name" value="Uma2"/>
</dbReference>
<dbReference type="OrthoDB" id="273336at2"/>
<reference evidence="2 3" key="1">
    <citation type="submission" date="2019-02" db="EMBL/GenBank/DDBJ databases">
        <title>Deep-cultivation of Planctomycetes and their phenomic and genomic characterization uncovers novel biology.</title>
        <authorList>
            <person name="Wiegand S."/>
            <person name="Jogler M."/>
            <person name="Boedeker C."/>
            <person name="Pinto D."/>
            <person name="Vollmers J."/>
            <person name="Rivas-Marin E."/>
            <person name="Kohn T."/>
            <person name="Peeters S.H."/>
            <person name="Heuer A."/>
            <person name="Rast P."/>
            <person name="Oberbeckmann S."/>
            <person name="Bunk B."/>
            <person name="Jeske O."/>
            <person name="Meyerdierks A."/>
            <person name="Storesund J.E."/>
            <person name="Kallscheuer N."/>
            <person name="Luecker S."/>
            <person name="Lage O.M."/>
            <person name="Pohl T."/>
            <person name="Merkel B.J."/>
            <person name="Hornburger P."/>
            <person name="Mueller R.-W."/>
            <person name="Bruemmer F."/>
            <person name="Labrenz M."/>
            <person name="Spormann A.M."/>
            <person name="Op den Camp H."/>
            <person name="Overmann J."/>
            <person name="Amann R."/>
            <person name="Jetten M.S.M."/>
            <person name="Mascher T."/>
            <person name="Medema M.H."/>
            <person name="Devos D.P."/>
            <person name="Kaster A.-K."/>
            <person name="Ovreas L."/>
            <person name="Rohde M."/>
            <person name="Galperin M.Y."/>
            <person name="Jogler C."/>
        </authorList>
    </citation>
    <scope>NUCLEOTIDE SEQUENCE [LARGE SCALE GENOMIC DNA]</scope>
    <source>
        <strain evidence="2 3">Pan189</strain>
    </source>
</reference>
<dbReference type="CDD" id="cd06260">
    <property type="entry name" value="DUF820-like"/>
    <property type="match status" value="1"/>
</dbReference>
<evidence type="ECO:0000313" key="2">
    <source>
        <dbReference type="EMBL" id="QDT39395.1"/>
    </source>
</evidence>
<protein>
    <recommendedName>
        <fullName evidence="1">Putative restriction endonuclease domain-containing protein</fullName>
    </recommendedName>
</protein>
<dbReference type="AlphaFoldDB" id="A0A517R6C4"/>
<evidence type="ECO:0000259" key="1">
    <source>
        <dbReference type="Pfam" id="PF05685"/>
    </source>
</evidence>
<dbReference type="InterPro" id="IPR012296">
    <property type="entry name" value="Nuclease_put_TT1808"/>
</dbReference>
<accession>A0A517R6C4</accession>
<feature type="domain" description="Putative restriction endonuclease" evidence="1">
    <location>
        <begin position="19"/>
        <end position="159"/>
    </location>
</feature>
<gene>
    <name evidence="2" type="ORF">Pan189_38020</name>
</gene>